<gene>
    <name evidence="10" type="ORF">TPAB3V08_LOCUS567</name>
</gene>
<evidence type="ECO:0000259" key="8">
    <source>
        <dbReference type="PROSITE" id="PS50940"/>
    </source>
</evidence>
<dbReference type="SMART" id="SM00494">
    <property type="entry name" value="ChtBD2"/>
    <property type="match status" value="3"/>
</dbReference>
<feature type="compositionally biased region" description="Polar residues" evidence="7">
    <location>
        <begin position="1656"/>
        <end position="1665"/>
    </location>
</feature>
<comment type="caution">
    <text evidence="10">The sequence shown here is derived from an EMBL/GenBank/DDBJ whole genome shotgun (WGS) entry which is preliminary data.</text>
</comment>
<organism evidence="10 11">
    <name type="scientific">Timema podura</name>
    <name type="common">Walking stick</name>
    <dbReference type="NCBI Taxonomy" id="61482"/>
    <lineage>
        <taxon>Eukaryota</taxon>
        <taxon>Metazoa</taxon>
        <taxon>Ecdysozoa</taxon>
        <taxon>Arthropoda</taxon>
        <taxon>Hexapoda</taxon>
        <taxon>Insecta</taxon>
        <taxon>Pterygota</taxon>
        <taxon>Neoptera</taxon>
        <taxon>Polyneoptera</taxon>
        <taxon>Phasmatodea</taxon>
        <taxon>Timematodea</taxon>
        <taxon>Timematoidea</taxon>
        <taxon>Timematidae</taxon>
        <taxon>Timema</taxon>
    </lineage>
</organism>
<name>A0ABN7NCC5_TIMPD</name>
<keyword evidence="4" id="KW-0677">Repeat</keyword>
<reference evidence="10" key="1">
    <citation type="submission" date="2021-03" db="EMBL/GenBank/DDBJ databases">
        <authorList>
            <person name="Tran Van P."/>
        </authorList>
    </citation>
    <scope>NUCLEOTIDE SEQUENCE</scope>
</reference>
<dbReference type="SUPFAM" id="SSF51445">
    <property type="entry name" value="(Trans)glycosidases"/>
    <property type="match status" value="1"/>
</dbReference>
<feature type="compositionally biased region" description="Gly residues" evidence="7">
    <location>
        <begin position="1948"/>
        <end position="1962"/>
    </location>
</feature>
<feature type="region of interest" description="Disordered" evidence="7">
    <location>
        <begin position="115"/>
        <end position="168"/>
    </location>
</feature>
<comment type="similarity">
    <text evidence="1">Belongs to the glycosyl hydrolase 18 family. Chitinase class II subfamily.</text>
</comment>
<feature type="region of interest" description="Disordered" evidence="7">
    <location>
        <begin position="1895"/>
        <end position="1990"/>
    </location>
</feature>
<protein>
    <recommendedName>
        <fullName evidence="12">Chitinase</fullName>
    </recommendedName>
</protein>
<dbReference type="Gene3D" id="3.20.20.80">
    <property type="entry name" value="Glycosidases"/>
    <property type="match status" value="2"/>
</dbReference>
<feature type="domain" description="Chitin-binding type-2" evidence="8">
    <location>
        <begin position="2010"/>
        <end position="2071"/>
    </location>
</feature>
<dbReference type="PANTHER" id="PTHR23301:SF0">
    <property type="entry name" value="CHITIN-BINDING TYPE-2 DOMAIN-CONTAINING PROTEIN-RELATED"/>
    <property type="match status" value="1"/>
</dbReference>
<keyword evidence="2" id="KW-0147">Chitin-binding</keyword>
<evidence type="ECO:0000259" key="9">
    <source>
        <dbReference type="PROSITE" id="PS51910"/>
    </source>
</evidence>
<feature type="region of interest" description="Disordered" evidence="7">
    <location>
        <begin position="265"/>
        <end position="305"/>
    </location>
</feature>
<dbReference type="Gene3D" id="2.170.140.10">
    <property type="entry name" value="Chitin binding domain"/>
    <property type="match status" value="3"/>
</dbReference>
<evidence type="ECO:0000256" key="1">
    <source>
        <dbReference type="ARBA" id="ARBA00009121"/>
    </source>
</evidence>
<dbReference type="InterPro" id="IPR001223">
    <property type="entry name" value="Glyco_hydro18_cat"/>
</dbReference>
<dbReference type="PANTHER" id="PTHR23301">
    <property type="entry name" value="CHITIN BINDING PERITROPHIN-A"/>
    <property type="match status" value="1"/>
</dbReference>
<feature type="compositionally biased region" description="Polar residues" evidence="7">
    <location>
        <begin position="138"/>
        <end position="151"/>
    </location>
</feature>
<dbReference type="SMART" id="SM00636">
    <property type="entry name" value="Glyco_18"/>
    <property type="match status" value="1"/>
</dbReference>
<feature type="domain" description="Chitin-binding type-2" evidence="8">
    <location>
        <begin position="503"/>
        <end position="575"/>
    </location>
</feature>
<feature type="domain" description="Chitin-binding type-2" evidence="8">
    <location>
        <begin position="586"/>
        <end position="650"/>
    </location>
</feature>
<feature type="compositionally biased region" description="Polar residues" evidence="7">
    <location>
        <begin position="265"/>
        <end position="279"/>
    </location>
</feature>
<feature type="region of interest" description="Disordered" evidence="7">
    <location>
        <begin position="1648"/>
        <end position="1686"/>
    </location>
</feature>
<evidence type="ECO:0000313" key="10">
    <source>
        <dbReference type="EMBL" id="CAG2053515.1"/>
    </source>
</evidence>
<evidence type="ECO:0000256" key="6">
    <source>
        <dbReference type="ARBA" id="ARBA00023180"/>
    </source>
</evidence>
<accession>A0ABN7NCC5</accession>
<proteinExistence type="inferred from homology"/>
<dbReference type="InterPro" id="IPR002557">
    <property type="entry name" value="Chitin-bd_dom"/>
</dbReference>
<dbReference type="InterPro" id="IPR036508">
    <property type="entry name" value="Chitin-bd_dom_sf"/>
</dbReference>
<dbReference type="PROSITE" id="PS51910">
    <property type="entry name" value="GH18_2"/>
    <property type="match status" value="1"/>
</dbReference>
<evidence type="ECO:0000313" key="11">
    <source>
        <dbReference type="Proteomes" id="UP001153148"/>
    </source>
</evidence>
<dbReference type="Proteomes" id="UP001153148">
    <property type="component" value="Unassembled WGS sequence"/>
</dbReference>
<dbReference type="PROSITE" id="PS50940">
    <property type="entry name" value="CHIT_BIND_II"/>
    <property type="match status" value="3"/>
</dbReference>
<dbReference type="Pfam" id="PF01607">
    <property type="entry name" value="CBM_14"/>
    <property type="match status" value="2"/>
</dbReference>
<feature type="compositionally biased region" description="Low complexity" evidence="7">
    <location>
        <begin position="1979"/>
        <end position="1990"/>
    </location>
</feature>
<feature type="region of interest" description="Disordered" evidence="7">
    <location>
        <begin position="1521"/>
        <end position="1579"/>
    </location>
</feature>
<keyword evidence="3" id="KW-0732">Signal</keyword>
<dbReference type="InterPro" id="IPR011583">
    <property type="entry name" value="Chitinase_II/V-like_cat"/>
</dbReference>
<dbReference type="InterPro" id="IPR051940">
    <property type="entry name" value="Chitin_bind-dev_reg"/>
</dbReference>
<keyword evidence="5" id="KW-1015">Disulfide bond</keyword>
<keyword evidence="6" id="KW-0325">Glycoprotein</keyword>
<evidence type="ECO:0000256" key="7">
    <source>
        <dbReference type="SAM" id="MobiDB-lite"/>
    </source>
</evidence>
<dbReference type="InterPro" id="IPR029070">
    <property type="entry name" value="Chitinase_insertion_sf"/>
</dbReference>
<dbReference type="SUPFAM" id="SSF57625">
    <property type="entry name" value="Invertebrate chitin-binding proteins"/>
    <property type="match status" value="2"/>
</dbReference>
<dbReference type="Pfam" id="PF00704">
    <property type="entry name" value="Glyco_hydro_18"/>
    <property type="match status" value="2"/>
</dbReference>
<evidence type="ECO:0000256" key="4">
    <source>
        <dbReference type="ARBA" id="ARBA00022737"/>
    </source>
</evidence>
<evidence type="ECO:0000256" key="2">
    <source>
        <dbReference type="ARBA" id="ARBA00022669"/>
    </source>
</evidence>
<dbReference type="Gene3D" id="3.10.50.10">
    <property type="match status" value="1"/>
</dbReference>
<evidence type="ECO:0000256" key="3">
    <source>
        <dbReference type="ARBA" id="ARBA00022729"/>
    </source>
</evidence>
<sequence>MGKGKSSKGWCKHVCDISASLLIVLFLSTGVSEWSARLRERNPSLQVLLSVGGVGSEGVVKSLDKRSRFVASVGQVVRQAGLQGLELNLDLAPNAGPHGKERLVDLLKALRSELGGNANSRPKRDHRMTDIQDDKETTQQPIRANLTSTSRQSRRTDGTTSRKNRLEDELTTNSDGFLLLRVPTEPEILVKRYDLKNISKYVDFLTVPTHNLSDATERGLTYHPSRLMGLADILNTDSMLDLLTGLGAPHNMIIISIPASGTSFTLKDPEQNTPRSPASSGPKRISQGKGKRGGAGREILGTTSTLGDVPDRPLCSLLSEGGWTMERDEDLTAPYAFRNNTWLAFEDNISAGIKGKYVLLRDLAGAAVFPVDDDDLEDSCAPFTSNKTTEEGGGVKGKTRHLPWLVASLHDTFTHLARQSRQVVLENLQEQIKQSTLLTFSGDIQLSPYRITRIVDTLGAVHVVRKEARTQFECSRQGYFVHPLGCNSCGAVLLLFLETGEAMLECGQYPSSRPSPFPPHTYDFVYTFYRCVKFNQYSADFTVFEYDCPAGLAFDERWEVCVWPGSLPRGSPCTGSSEIAPVPRARYACPAVEGYYADPENCRWFFACLDHARDGATALTAYEFRCPFGLVFDERKLVCDWPWLVGGCGSGYGGGAYFGAVQLDRGAYYGASNAAGVGVGLAGSRGYNAADFGESARLQGAGRGGNLAIVGAGRGDSLATLNGPGYVATGANIATIGVQPISGSGLGSGRVYTSGAGVGIGAATGAGRGRVQYGSGEGSAGIFSSGGFGNAGVAAGESFGNVGGASSSYDQDRNIPSFAALPDSYVSGGRIDNTGGVVLETNLVGSGYAGGNQGGNGLAFVPAESPRSAVVKTFNSPATSFRRPQVNIVQPQAQLVPAVAIDTSNTQFVQSTPTPFYSISSTPRPFYSISSTPRPFYSLSSTPQPQGSDVFLDTPRSPLVEKVSFYQSTPKTSYRRPQAQFVQTVVETPSVPVIQQGSEISFVSTTPRPVQRRPVIQQNQFVQPIPVAVNTPVVTYQSTPRPVYGPPLVAKTQLLEGVFGARGVPLVHQSPATTFVQTGPQITFRETKKEFVQPLVQVTSSPVVQPIIADTARVSYKRPVVPQLQYEPNIVRTPLVQEAVSDGQPQVFDNAEVSFIQSTPRPSYRRPIVTQTQTPLFQQAVVGAPQQSSFQTSYRNKIVKAFPSVQTIVQAPQIPVVQNVPVATYNAQDISRTVTSVPVTTYRRPVTRLRPTVQSLPLTPTANSFQGTDKTGTFDYAYDQPAVIRARPQGFGYNSGVGYVSSTARPTDFVTVSTPKTPAFISGGSQGYTSSSGAVFSTPISLQEAEVPFVGYEGDFGAKTSFFRDGLAPSYQQDNLSSNQSSYRFGQGLNVRQRLRTPIEGGERGVVFTQGEGYQFNQRLVPLAPAISAPQSVAYSTRGSYSGGRRRPADISNGQVYPTTFRPTVVSTYSTTAPEVFLPSLSTPIFRSSTVAPISFVSSTPKTVTYPQDYVISAPKSVSNFSPSVTNSYSQTRPSRVRVASQSTTTDTYVNSSPGYSSSQGQVRKGNANKDRISGDRTGTLDENVDVLLNKYSGNFGGILNNNNNNEGFISDVIEGDLARKDGGRAGSRGRLELSTLAPNIDSTTSIGRGRVGGFTSKTQGSRLSAANRGNGGYGDNLSSDISTDDDKTELGTATIYDADGGVQFEAVKIGYGKTKGSREPIVVVTRLSDVNPILVAKLGAQCTCTKSTTELQVKRPESDRGPTYRGYSSSPDYGIIDGVSSTTSLPILTSSYSPREYVSPTTLSGRPYNVPRGNGFRSNVSPGVTLVTQAPTLSSVLLSEYPSSSTPRIVGIKSREQLVSPVVSIAPQPSSIFLTGAPTVVSLSPQPSVLVDTTSRRVPISSDRSSGYPRRRPDVDGSSNYRPGAGYGSGPRDELSGSPSSDDSVRTGGGPILGGVSGPGLRGSSKSGLRGGSGSGLGDASRSGAAAGASFDRYGPGGLRGVDETLQGSVDCQRPGLFRHPKYCNKFYACHWDEWKNRYTLHVFNCPVQLAYDSSLGACNWPSQGPACSDDNLLV</sequence>
<feature type="domain" description="GH18" evidence="9">
    <location>
        <begin position="1"/>
        <end position="387"/>
    </location>
</feature>
<keyword evidence="11" id="KW-1185">Reference proteome</keyword>
<dbReference type="InterPro" id="IPR017853">
    <property type="entry name" value="GH"/>
</dbReference>
<evidence type="ECO:0000256" key="5">
    <source>
        <dbReference type="ARBA" id="ARBA00023157"/>
    </source>
</evidence>
<feature type="compositionally biased region" description="Polar residues" evidence="7">
    <location>
        <begin position="1521"/>
        <end position="1562"/>
    </location>
</feature>
<feature type="compositionally biased region" description="Basic and acidic residues" evidence="7">
    <location>
        <begin position="127"/>
        <end position="137"/>
    </location>
</feature>
<evidence type="ECO:0008006" key="12">
    <source>
        <dbReference type="Google" id="ProtNLM"/>
    </source>
</evidence>
<dbReference type="EMBL" id="CAJPIN010000442">
    <property type="protein sequence ID" value="CAG2053515.1"/>
    <property type="molecule type" value="Genomic_DNA"/>
</dbReference>